<dbReference type="PANTHER" id="PTHR33932">
    <property type="entry name" value="NA(+)/H(+) ANTIPORTER SUBUNIT B"/>
    <property type="match status" value="1"/>
</dbReference>
<feature type="compositionally biased region" description="Basic and acidic residues" evidence="7">
    <location>
        <begin position="1"/>
        <end position="11"/>
    </location>
</feature>
<dbReference type="InterPro" id="IPR050622">
    <property type="entry name" value="CPA3_antiporter_subunitB"/>
</dbReference>
<evidence type="ECO:0000259" key="11">
    <source>
        <dbReference type="Pfam" id="PF20501"/>
    </source>
</evidence>
<evidence type="ECO:0000259" key="10">
    <source>
        <dbReference type="Pfam" id="PF13244"/>
    </source>
</evidence>
<feature type="domain" description="MrpA C-terminal/MbhE" evidence="11">
    <location>
        <begin position="121"/>
        <end position="204"/>
    </location>
</feature>
<sequence length="345" mass="37051">MLRACPHDSRGRMTSTPDRNKPARTVPMNELIDWALVLGLWSVALISLMSQNIFRAVVFFILLGILLSLAWIRLDAADIALAEAAIGAGITGVLLLDTLGHLKKTGNLQPGHIHLNHPRFWLAISAALSLVGVLLWAVLQQPDMQVALHQQVAQAMPDSGVEHPITAVLLNFRSYDTLLEVAVLVLAILVGMTLKSRHPEPDSLPGLPNPLLHANLALLIPAMLITSAYLLWAGADRPGGAFQAGAVLAAAFILLHLSGIRLSAHLSHRVMKFGIVLGFCVFLTLGTSVMLADRPFLTYPESTAGLFILVIELALTLSIGLILLSLFSVTNAAAKSADKDSTHEQ</sequence>
<organism evidence="12 13">
    <name type="scientific">Nitrincola iocasae</name>
    <dbReference type="NCBI Taxonomy" id="2614693"/>
    <lineage>
        <taxon>Bacteria</taxon>
        <taxon>Pseudomonadati</taxon>
        <taxon>Pseudomonadota</taxon>
        <taxon>Gammaproteobacteria</taxon>
        <taxon>Oceanospirillales</taxon>
        <taxon>Oceanospirillaceae</taxon>
        <taxon>Nitrincola</taxon>
    </lineage>
</organism>
<feature type="transmembrane region" description="Helical" evidence="8">
    <location>
        <begin position="304"/>
        <end position="329"/>
    </location>
</feature>
<feature type="transmembrane region" description="Helical" evidence="8">
    <location>
        <begin position="120"/>
        <end position="139"/>
    </location>
</feature>
<comment type="subcellular location">
    <subcellularLocation>
        <location evidence="1">Cell membrane</location>
        <topology evidence="1">Multi-pass membrane protein</topology>
    </subcellularLocation>
</comment>
<dbReference type="Pfam" id="PF04039">
    <property type="entry name" value="MnhB"/>
    <property type="match status" value="1"/>
</dbReference>
<dbReference type="Gene3D" id="1.20.120.1200">
    <property type="entry name" value="NADH-ubiquinone/plastoquinone oxidoreductase chain 6, subunit NuoJ"/>
    <property type="match status" value="1"/>
</dbReference>
<evidence type="ECO:0000256" key="7">
    <source>
        <dbReference type="SAM" id="MobiDB-lite"/>
    </source>
</evidence>
<feature type="domain" description="MrpA C-terminal/MbhD" evidence="10">
    <location>
        <begin position="42"/>
        <end position="103"/>
    </location>
</feature>
<dbReference type="InterPro" id="IPR025383">
    <property type="entry name" value="MrpA_C/MbhD"/>
</dbReference>
<dbReference type="AlphaFoldDB" id="A0A5J6LGW7"/>
<evidence type="ECO:0000256" key="6">
    <source>
        <dbReference type="ARBA" id="ARBA00023136"/>
    </source>
</evidence>
<feature type="transmembrane region" description="Helical" evidence="8">
    <location>
        <begin position="241"/>
        <end position="258"/>
    </location>
</feature>
<dbReference type="Proteomes" id="UP000325606">
    <property type="component" value="Chromosome"/>
</dbReference>
<keyword evidence="5 8" id="KW-1133">Transmembrane helix</keyword>
<evidence type="ECO:0000256" key="3">
    <source>
        <dbReference type="ARBA" id="ARBA00022475"/>
    </source>
</evidence>
<evidence type="ECO:0000256" key="2">
    <source>
        <dbReference type="ARBA" id="ARBA00009425"/>
    </source>
</evidence>
<name>A0A5J6LGW7_9GAMM</name>
<dbReference type="GO" id="GO:0005886">
    <property type="term" value="C:plasma membrane"/>
    <property type="evidence" value="ECO:0007669"/>
    <property type="project" value="UniProtKB-SubCell"/>
</dbReference>
<dbReference type="Pfam" id="PF13244">
    <property type="entry name" value="MbhD"/>
    <property type="match status" value="1"/>
</dbReference>
<proteinExistence type="inferred from homology"/>
<dbReference type="InterPro" id="IPR007182">
    <property type="entry name" value="MnhB"/>
</dbReference>
<dbReference type="Pfam" id="PF20501">
    <property type="entry name" value="MbhE"/>
    <property type="match status" value="1"/>
</dbReference>
<gene>
    <name evidence="12" type="ORF">F5I99_15785</name>
</gene>
<evidence type="ECO:0000313" key="12">
    <source>
        <dbReference type="EMBL" id="QEW07835.1"/>
    </source>
</evidence>
<evidence type="ECO:0000256" key="1">
    <source>
        <dbReference type="ARBA" id="ARBA00004651"/>
    </source>
</evidence>
<evidence type="ECO:0000256" key="8">
    <source>
        <dbReference type="SAM" id="Phobius"/>
    </source>
</evidence>
<feature type="transmembrane region" description="Helical" evidence="8">
    <location>
        <begin position="215"/>
        <end position="235"/>
    </location>
</feature>
<feature type="transmembrane region" description="Helical" evidence="8">
    <location>
        <begin position="270"/>
        <end position="292"/>
    </location>
</feature>
<dbReference type="InterPro" id="IPR042106">
    <property type="entry name" value="Nuo/plastoQ_OxRdtase_6_NuoJ"/>
</dbReference>
<accession>A0A5J6LGW7</accession>
<protein>
    <submittedName>
        <fullName evidence="12">DUF4040 domain-containing protein</fullName>
    </submittedName>
</protein>
<keyword evidence="3" id="KW-1003">Cell membrane</keyword>
<dbReference type="KEGG" id="nik:F5I99_15785"/>
<feature type="transmembrane region" description="Helical" evidence="8">
    <location>
        <begin position="31"/>
        <end position="49"/>
    </location>
</feature>
<dbReference type="PANTHER" id="PTHR33932:SF4">
    <property type="entry name" value="NA(+)_H(+) ANTIPORTER SUBUNIT B"/>
    <property type="match status" value="1"/>
</dbReference>
<evidence type="ECO:0000313" key="13">
    <source>
        <dbReference type="Proteomes" id="UP000325606"/>
    </source>
</evidence>
<keyword evidence="13" id="KW-1185">Reference proteome</keyword>
<feature type="transmembrane region" description="Helical" evidence="8">
    <location>
        <begin position="80"/>
        <end position="99"/>
    </location>
</feature>
<evidence type="ECO:0000256" key="4">
    <source>
        <dbReference type="ARBA" id="ARBA00022692"/>
    </source>
</evidence>
<feature type="transmembrane region" description="Helical" evidence="8">
    <location>
        <begin position="177"/>
        <end position="194"/>
    </location>
</feature>
<dbReference type="EMBL" id="CP044222">
    <property type="protein sequence ID" value="QEW07835.1"/>
    <property type="molecule type" value="Genomic_DNA"/>
</dbReference>
<evidence type="ECO:0000259" key="9">
    <source>
        <dbReference type="Pfam" id="PF04039"/>
    </source>
</evidence>
<evidence type="ECO:0000256" key="5">
    <source>
        <dbReference type="ARBA" id="ARBA00022989"/>
    </source>
</evidence>
<feature type="domain" description="Na+/H+ antiporter MnhB subunit-related protein" evidence="9">
    <location>
        <begin position="216"/>
        <end position="321"/>
    </location>
</feature>
<feature type="region of interest" description="Disordered" evidence="7">
    <location>
        <begin position="1"/>
        <end position="24"/>
    </location>
</feature>
<dbReference type="InterPro" id="IPR046806">
    <property type="entry name" value="MrpA_C/MbhE"/>
</dbReference>
<keyword evidence="4 8" id="KW-0812">Transmembrane</keyword>
<keyword evidence="6 8" id="KW-0472">Membrane</keyword>
<reference evidence="12 13" key="1">
    <citation type="submission" date="2019-09" db="EMBL/GenBank/DDBJ databases">
        <title>Nitrincola iocasae sp. nov., a bacterium isolated from the sediment collected at a cold seep field in South China Sea.</title>
        <authorList>
            <person name="Zhang H."/>
            <person name="Wang H."/>
            <person name="Li C."/>
        </authorList>
    </citation>
    <scope>NUCLEOTIDE SEQUENCE [LARGE SCALE GENOMIC DNA]</scope>
    <source>
        <strain evidence="12 13">KXZD1103</strain>
    </source>
</reference>
<feature type="transmembrane region" description="Helical" evidence="8">
    <location>
        <begin position="56"/>
        <end position="74"/>
    </location>
</feature>
<comment type="similarity">
    <text evidence="2">Belongs to the CPA3 antiporters (TC 2.A.63) subunit B family.</text>
</comment>